<sequence>MAVLTDNEKSISERVVSRYELLGYNKMKAGKTEFAQVLGVSNANLSKYMSLDRPFPIDSIVKLANKHNQLSTDLILFGNDPITRGSVFVPYVEWRDFPDYIQRLINGDTSEPKNLINFPFRPYNWDESHHKEKYLDEFGFPSNSYTAKKFRAFQNYTNNIT</sequence>
<dbReference type="AlphaFoldDB" id="A0A3M9MU91"/>
<comment type="caution">
    <text evidence="1">The sequence shown here is derived from an EMBL/GenBank/DDBJ whole genome shotgun (WGS) entry which is preliminary data.</text>
</comment>
<dbReference type="EMBL" id="RJJD01000003">
    <property type="protein sequence ID" value="RNI29091.1"/>
    <property type="molecule type" value="Genomic_DNA"/>
</dbReference>
<dbReference type="GO" id="GO:0003677">
    <property type="term" value="F:DNA binding"/>
    <property type="evidence" value="ECO:0007669"/>
    <property type="project" value="InterPro"/>
</dbReference>
<dbReference type="RefSeq" id="WP_123126150.1">
    <property type="nucleotide sequence ID" value="NZ_RJJD01000003.1"/>
</dbReference>
<dbReference type="Gene3D" id="1.10.260.40">
    <property type="entry name" value="lambda repressor-like DNA-binding domains"/>
    <property type="match status" value="1"/>
</dbReference>
<reference evidence="1 2" key="1">
    <citation type="submission" date="2018-11" db="EMBL/GenBank/DDBJ databases">
        <title>Rufibacter latericius sp. nov., isolated from water in Baiyang Lake.</title>
        <authorList>
            <person name="Yang Y."/>
        </authorList>
    </citation>
    <scope>NUCLEOTIDE SEQUENCE [LARGE SCALE GENOMIC DNA]</scope>
    <source>
        <strain evidence="1 2">R-22-1c-1</strain>
    </source>
</reference>
<organism evidence="1 2">
    <name type="scientific">Rufibacter latericius</name>
    <dbReference type="NCBI Taxonomy" id="2487040"/>
    <lineage>
        <taxon>Bacteria</taxon>
        <taxon>Pseudomonadati</taxon>
        <taxon>Bacteroidota</taxon>
        <taxon>Cytophagia</taxon>
        <taxon>Cytophagales</taxon>
        <taxon>Hymenobacteraceae</taxon>
        <taxon>Rufibacter</taxon>
    </lineage>
</organism>
<keyword evidence="2" id="KW-1185">Reference proteome</keyword>
<dbReference type="InterPro" id="IPR010982">
    <property type="entry name" value="Lambda_DNA-bd_dom_sf"/>
</dbReference>
<dbReference type="Proteomes" id="UP000272117">
    <property type="component" value="Unassembled WGS sequence"/>
</dbReference>
<gene>
    <name evidence="1" type="ORF">EFB08_06575</name>
</gene>
<evidence type="ECO:0000313" key="2">
    <source>
        <dbReference type="Proteomes" id="UP000272117"/>
    </source>
</evidence>
<accession>A0A3M9MU91</accession>
<name>A0A3M9MU91_9BACT</name>
<proteinExistence type="predicted"/>
<protein>
    <submittedName>
        <fullName evidence="1">Uncharacterized protein</fullName>
    </submittedName>
</protein>
<evidence type="ECO:0000313" key="1">
    <source>
        <dbReference type="EMBL" id="RNI29091.1"/>
    </source>
</evidence>